<dbReference type="InterPro" id="IPR001789">
    <property type="entry name" value="Sig_transdc_resp-reg_receiver"/>
</dbReference>
<evidence type="ECO:0000256" key="3">
    <source>
        <dbReference type="ARBA" id="ARBA00034247"/>
    </source>
</evidence>
<feature type="domain" description="GGDEF" evidence="7">
    <location>
        <begin position="168"/>
        <end position="301"/>
    </location>
</feature>
<gene>
    <name evidence="8" type="ORF">NNL22_13130</name>
</gene>
<feature type="coiled-coil region" evidence="5">
    <location>
        <begin position="113"/>
        <end position="140"/>
    </location>
</feature>
<dbReference type="GO" id="GO:0000160">
    <property type="term" value="P:phosphorelay signal transduction system"/>
    <property type="evidence" value="ECO:0007669"/>
    <property type="project" value="InterPro"/>
</dbReference>
<dbReference type="NCBIfam" id="TIGR00254">
    <property type="entry name" value="GGDEF"/>
    <property type="match status" value="1"/>
</dbReference>
<dbReference type="RefSeq" id="WP_251811428.1">
    <property type="nucleotide sequence ID" value="NZ_CP101527.1"/>
</dbReference>
<feature type="modified residue" description="4-aspartylphosphate" evidence="4">
    <location>
        <position position="51"/>
    </location>
</feature>
<dbReference type="PANTHER" id="PTHR45138:SF9">
    <property type="entry name" value="DIGUANYLATE CYCLASE DGCM-RELATED"/>
    <property type="match status" value="1"/>
</dbReference>
<evidence type="ECO:0000256" key="4">
    <source>
        <dbReference type="PROSITE-ProRule" id="PRU00169"/>
    </source>
</evidence>
<dbReference type="SUPFAM" id="SSF52172">
    <property type="entry name" value="CheY-like"/>
    <property type="match status" value="1"/>
</dbReference>
<dbReference type="PROSITE" id="PS50887">
    <property type="entry name" value="GGDEF"/>
    <property type="match status" value="1"/>
</dbReference>
<dbReference type="SMART" id="SM00267">
    <property type="entry name" value="GGDEF"/>
    <property type="match status" value="1"/>
</dbReference>
<dbReference type="EMBL" id="CP101527">
    <property type="protein sequence ID" value="UZW73967.1"/>
    <property type="molecule type" value="Genomic_DNA"/>
</dbReference>
<dbReference type="GO" id="GO:0005886">
    <property type="term" value="C:plasma membrane"/>
    <property type="evidence" value="ECO:0007669"/>
    <property type="project" value="TreeGrafter"/>
</dbReference>
<evidence type="ECO:0000313" key="8">
    <source>
        <dbReference type="EMBL" id="UZW73967.1"/>
    </source>
</evidence>
<dbReference type="PROSITE" id="PS50110">
    <property type="entry name" value="RESPONSE_REGULATORY"/>
    <property type="match status" value="1"/>
</dbReference>
<dbReference type="GO" id="GO:0043709">
    <property type="term" value="P:cell adhesion involved in single-species biofilm formation"/>
    <property type="evidence" value="ECO:0007669"/>
    <property type="project" value="TreeGrafter"/>
</dbReference>
<dbReference type="InterPro" id="IPR029787">
    <property type="entry name" value="Nucleotide_cyclase"/>
</dbReference>
<dbReference type="AlphaFoldDB" id="A0A9E8HGW0"/>
<dbReference type="InterPro" id="IPR043128">
    <property type="entry name" value="Rev_trsase/Diguanyl_cyclase"/>
</dbReference>
<dbReference type="Pfam" id="PF00990">
    <property type="entry name" value="GGDEF"/>
    <property type="match status" value="1"/>
</dbReference>
<organism evidence="8 9">
    <name type="scientific">Alkalimarinus sediminis</name>
    <dbReference type="NCBI Taxonomy" id="1632866"/>
    <lineage>
        <taxon>Bacteria</taxon>
        <taxon>Pseudomonadati</taxon>
        <taxon>Pseudomonadota</taxon>
        <taxon>Gammaproteobacteria</taxon>
        <taxon>Alteromonadales</taxon>
        <taxon>Alteromonadaceae</taxon>
        <taxon>Alkalimarinus</taxon>
    </lineage>
</organism>
<proteinExistence type="predicted"/>
<comment type="catalytic activity">
    <reaction evidence="3">
        <text>2 GTP = 3',3'-c-di-GMP + 2 diphosphate</text>
        <dbReference type="Rhea" id="RHEA:24898"/>
        <dbReference type="ChEBI" id="CHEBI:33019"/>
        <dbReference type="ChEBI" id="CHEBI:37565"/>
        <dbReference type="ChEBI" id="CHEBI:58805"/>
        <dbReference type="EC" id="2.7.7.65"/>
    </reaction>
</comment>
<dbReference type="Proteomes" id="UP001164472">
    <property type="component" value="Chromosome"/>
</dbReference>
<dbReference type="Gene3D" id="3.40.50.2300">
    <property type="match status" value="1"/>
</dbReference>
<sequence length="301" mass="33427">MNVLLVEDSRAIRHLVTAYVEEVGHRVMSAETGEIAMELFDQNQIDLVLMDIELPGIDGFEVTRRMRARLSNDWLPIVFLSSNSSDQHFVEGIKAGGDAYLAKPVNGPVLQSMVQAMGRIAAIQEQLQTVNQELSRLAHVDSLTELNNRRGFVLHYGREWGRSSREAQPLSIIMIDIDSFKTYNDNYGHLAGDDCLRLVAKILMSNLLRPVDMVARYGGEEFVVLLPNTSLDGAKLVAERLRAAVESENLKHEFSPVAKHVTISAGCAEKVAGQAPNLLIDVADKNLYKAKENGRNQVFAE</sequence>
<evidence type="ECO:0000256" key="5">
    <source>
        <dbReference type="SAM" id="Coils"/>
    </source>
</evidence>
<dbReference type="KEGG" id="asem:NNL22_13130"/>
<dbReference type="InterPro" id="IPR000160">
    <property type="entry name" value="GGDEF_dom"/>
</dbReference>
<name>A0A9E8HGW0_9ALTE</name>
<dbReference type="CDD" id="cd17574">
    <property type="entry name" value="REC_OmpR"/>
    <property type="match status" value="1"/>
</dbReference>
<evidence type="ECO:0000259" key="7">
    <source>
        <dbReference type="PROSITE" id="PS50887"/>
    </source>
</evidence>
<dbReference type="InterPro" id="IPR050469">
    <property type="entry name" value="Diguanylate_Cyclase"/>
</dbReference>
<feature type="domain" description="Response regulatory" evidence="6">
    <location>
        <begin position="2"/>
        <end position="118"/>
    </location>
</feature>
<dbReference type="SMART" id="SM00448">
    <property type="entry name" value="REC"/>
    <property type="match status" value="1"/>
</dbReference>
<protein>
    <recommendedName>
        <fullName evidence="2">diguanylate cyclase</fullName>
        <ecNumber evidence="2">2.7.7.65</ecNumber>
    </recommendedName>
</protein>
<dbReference type="Gene3D" id="3.30.70.270">
    <property type="match status" value="1"/>
</dbReference>
<evidence type="ECO:0000256" key="1">
    <source>
        <dbReference type="ARBA" id="ARBA00001946"/>
    </source>
</evidence>
<evidence type="ECO:0000259" key="6">
    <source>
        <dbReference type="PROSITE" id="PS50110"/>
    </source>
</evidence>
<comment type="cofactor">
    <cofactor evidence="1">
        <name>Mg(2+)</name>
        <dbReference type="ChEBI" id="CHEBI:18420"/>
    </cofactor>
</comment>
<dbReference type="GO" id="GO:1902201">
    <property type="term" value="P:negative regulation of bacterial-type flagellum-dependent cell motility"/>
    <property type="evidence" value="ECO:0007669"/>
    <property type="project" value="TreeGrafter"/>
</dbReference>
<reference evidence="8" key="1">
    <citation type="submission" date="2022-07" db="EMBL/GenBank/DDBJ databases">
        <title>Alkalimarinus sp. nov., isolated from gut of a Alitta virens.</title>
        <authorList>
            <person name="Yang A.I."/>
            <person name="Shin N.-R."/>
        </authorList>
    </citation>
    <scope>NUCLEOTIDE SEQUENCE</scope>
    <source>
        <strain evidence="8">FA028</strain>
    </source>
</reference>
<evidence type="ECO:0000313" key="9">
    <source>
        <dbReference type="Proteomes" id="UP001164472"/>
    </source>
</evidence>
<dbReference type="PANTHER" id="PTHR45138">
    <property type="entry name" value="REGULATORY COMPONENTS OF SENSORY TRANSDUCTION SYSTEM"/>
    <property type="match status" value="1"/>
</dbReference>
<keyword evidence="8" id="KW-0548">Nucleotidyltransferase</keyword>
<keyword evidence="5" id="KW-0175">Coiled coil</keyword>
<dbReference type="GO" id="GO:0052621">
    <property type="term" value="F:diguanylate cyclase activity"/>
    <property type="evidence" value="ECO:0007669"/>
    <property type="project" value="UniProtKB-EC"/>
</dbReference>
<evidence type="ECO:0000256" key="2">
    <source>
        <dbReference type="ARBA" id="ARBA00012528"/>
    </source>
</evidence>
<dbReference type="InterPro" id="IPR011006">
    <property type="entry name" value="CheY-like_superfamily"/>
</dbReference>
<keyword evidence="8" id="KW-0808">Transferase</keyword>
<dbReference type="EC" id="2.7.7.65" evidence="2"/>
<keyword evidence="4" id="KW-0597">Phosphoprotein</keyword>
<dbReference type="CDD" id="cd01949">
    <property type="entry name" value="GGDEF"/>
    <property type="match status" value="1"/>
</dbReference>
<dbReference type="FunFam" id="3.30.70.270:FF:000001">
    <property type="entry name" value="Diguanylate cyclase domain protein"/>
    <property type="match status" value="1"/>
</dbReference>
<dbReference type="SUPFAM" id="SSF55073">
    <property type="entry name" value="Nucleotide cyclase"/>
    <property type="match status" value="1"/>
</dbReference>
<accession>A0A9E8HGW0</accession>
<dbReference type="Pfam" id="PF00072">
    <property type="entry name" value="Response_reg"/>
    <property type="match status" value="1"/>
</dbReference>
<keyword evidence="9" id="KW-1185">Reference proteome</keyword>